<dbReference type="STRING" id="1123243.SAMN02745190_01431"/>
<evidence type="ECO:0000256" key="2">
    <source>
        <dbReference type="ARBA" id="ARBA00022448"/>
    </source>
</evidence>
<dbReference type="InterPro" id="IPR036721">
    <property type="entry name" value="RCK_C_sf"/>
</dbReference>
<feature type="transmembrane region" description="Helical" evidence="10">
    <location>
        <begin position="333"/>
        <end position="356"/>
    </location>
</feature>
<evidence type="ECO:0000256" key="1">
    <source>
        <dbReference type="ARBA" id="ARBA00004141"/>
    </source>
</evidence>
<sequence>MSKQEAALQIISDERPLRRKLFTTGIIIGAATGVVIAFFRGALELSEDLRPYLADFLNDYGALGYAAWLFALLAAAWILNRIVSYEPMSTGSGIPQVKGILLGEMRMRWLSVLLAKVFGGIIAIGAGMSLGREGPSVQIGACVGQGISELQGKPRTATRLYLTAGAGAGLAAAFNAPLAGVIFCLEELTKSFSPLVLMATIAATVTATVVTQFVFGGGPVFHFPELLMMPLETIWLMVPLGVVIGFLGVGFNKGLFFILDAYDRLPKGIVRPLLPLLTGAGLFMVLPQVLGGGNRLVDSLVAHPEPLMMLLILFVVKYMYTMLCFGSGVPGGIFLPMLVLGAVGGSVCAAAAEAFGVLPGEYAANFIVFGMAAYFAAVVKSPVTGSILVMEMTGSFEHLLALILVSVSAYLTADAMHSRPVYDALLMRSLRKRRQEEKKTEKQRSIIEFSIAEASVMDGIYVKDFSWPEDSLLVSIRRGETEIIPHGTVKLQAGDLIYVLIEDSEIDKIRKAVD</sequence>
<feature type="transmembrane region" description="Helical" evidence="10">
    <location>
        <begin position="195"/>
        <end position="214"/>
    </location>
</feature>
<keyword evidence="9" id="KW-0407">Ion channel</keyword>
<evidence type="ECO:0000256" key="10">
    <source>
        <dbReference type="SAM" id="Phobius"/>
    </source>
</evidence>
<dbReference type="GO" id="GO:0006813">
    <property type="term" value="P:potassium ion transport"/>
    <property type="evidence" value="ECO:0007669"/>
    <property type="project" value="InterPro"/>
</dbReference>
<dbReference type="GO" id="GO:0008324">
    <property type="term" value="F:monoatomic cation transmembrane transporter activity"/>
    <property type="evidence" value="ECO:0007669"/>
    <property type="project" value="InterPro"/>
</dbReference>
<evidence type="ECO:0000256" key="5">
    <source>
        <dbReference type="ARBA" id="ARBA00023065"/>
    </source>
</evidence>
<feature type="transmembrane region" description="Helical" evidence="10">
    <location>
        <begin position="234"/>
        <end position="256"/>
    </location>
</feature>
<accession>A0A1M4XBW6</accession>
<evidence type="ECO:0000313" key="12">
    <source>
        <dbReference type="EMBL" id="SHE91024.1"/>
    </source>
</evidence>
<proteinExistence type="predicted"/>
<feature type="transmembrane region" description="Helical" evidence="10">
    <location>
        <begin position="62"/>
        <end position="79"/>
    </location>
</feature>
<reference evidence="12 13" key="1">
    <citation type="submission" date="2016-11" db="EMBL/GenBank/DDBJ databases">
        <authorList>
            <person name="Jaros S."/>
            <person name="Januszkiewicz K."/>
            <person name="Wedrychowicz H."/>
        </authorList>
    </citation>
    <scope>NUCLEOTIDE SEQUENCE [LARGE SCALE GENOMIC DNA]</scope>
    <source>
        <strain evidence="12 13">DSM 10502</strain>
    </source>
</reference>
<dbReference type="InterPro" id="IPR001807">
    <property type="entry name" value="ClC"/>
</dbReference>
<dbReference type="GO" id="GO:0034707">
    <property type="term" value="C:chloride channel complex"/>
    <property type="evidence" value="ECO:0007669"/>
    <property type="project" value="UniProtKB-KW"/>
</dbReference>
<organism evidence="12 13">
    <name type="scientific">Schwartzia succinivorans DSM 10502</name>
    <dbReference type="NCBI Taxonomy" id="1123243"/>
    <lineage>
        <taxon>Bacteria</taxon>
        <taxon>Bacillati</taxon>
        <taxon>Bacillota</taxon>
        <taxon>Negativicutes</taxon>
        <taxon>Selenomonadales</taxon>
        <taxon>Selenomonadaceae</taxon>
        <taxon>Schwartzia</taxon>
    </lineage>
</organism>
<dbReference type="CDD" id="cd01031">
    <property type="entry name" value="EriC"/>
    <property type="match status" value="1"/>
</dbReference>
<dbReference type="Gene3D" id="3.30.70.1450">
    <property type="entry name" value="Regulator of K+ conductance, C-terminal domain"/>
    <property type="match status" value="1"/>
</dbReference>
<evidence type="ECO:0000256" key="7">
    <source>
        <dbReference type="ARBA" id="ARBA00023173"/>
    </source>
</evidence>
<dbReference type="AlphaFoldDB" id="A0A1M4XBW6"/>
<evidence type="ECO:0000256" key="4">
    <source>
        <dbReference type="ARBA" id="ARBA00022989"/>
    </source>
</evidence>
<dbReference type="PROSITE" id="PS51202">
    <property type="entry name" value="RCK_C"/>
    <property type="match status" value="1"/>
</dbReference>
<feature type="transmembrane region" description="Helical" evidence="10">
    <location>
        <begin position="307"/>
        <end position="326"/>
    </location>
</feature>
<evidence type="ECO:0000256" key="6">
    <source>
        <dbReference type="ARBA" id="ARBA00023136"/>
    </source>
</evidence>
<feature type="transmembrane region" description="Helical" evidence="10">
    <location>
        <begin position="109"/>
        <end position="130"/>
    </location>
</feature>
<keyword evidence="3 10" id="KW-0812">Transmembrane</keyword>
<dbReference type="GO" id="GO:0005254">
    <property type="term" value="F:chloride channel activity"/>
    <property type="evidence" value="ECO:0007669"/>
    <property type="project" value="UniProtKB-KW"/>
</dbReference>
<dbReference type="InterPro" id="IPR050368">
    <property type="entry name" value="ClC-type_chloride_channel"/>
</dbReference>
<evidence type="ECO:0000256" key="9">
    <source>
        <dbReference type="ARBA" id="ARBA00023303"/>
    </source>
</evidence>
<dbReference type="OrthoDB" id="9812438at2"/>
<dbReference type="Pfam" id="PF02080">
    <property type="entry name" value="TrkA_C"/>
    <property type="match status" value="1"/>
</dbReference>
<keyword evidence="4 10" id="KW-1133">Transmembrane helix</keyword>
<evidence type="ECO:0000256" key="3">
    <source>
        <dbReference type="ARBA" id="ARBA00022692"/>
    </source>
</evidence>
<dbReference type="SUPFAM" id="SSF116726">
    <property type="entry name" value="TrkA C-terminal domain-like"/>
    <property type="match status" value="1"/>
</dbReference>
<dbReference type="SUPFAM" id="SSF81340">
    <property type="entry name" value="Clc chloride channel"/>
    <property type="match status" value="1"/>
</dbReference>
<feature type="domain" description="RCK C-terminal" evidence="11">
    <location>
        <begin position="434"/>
        <end position="514"/>
    </location>
</feature>
<dbReference type="PANTHER" id="PTHR43427">
    <property type="entry name" value="CHLORIDE CHANNEL PROTEIN CLC-E"/>
    <property type="match status" value="1"/>
</dbReference>
<keyword evidence="6 10" id="KW-0472">Membrane</keyword>
<dbReference type="RefSeq" id="WP_072935525.1">
    <property type="nucleotide sequence ID" value="NZ_FQUG01000005.1"/>
</dbReference>
<evidence type="ECO:0000256" key="8">
    <source>
        <dbReference type="ARBA" id="ARBA00023214"/>
    </source>
</evidence>
<dbReference type="Gene3D" id="1.10.3080.10">
    <property type="entry name" value="Clc chloride channel"/>
    <property type="match status" value="1"/>
</dbReference>
<keyword evidence="2" id="KW-0813">Transport</keyword>
<feature type="transmembrane region" description="Helical" evidence="10">
    <location>
        <begin position="268"/>
        <end position="287"/>
    </location>
</feature>
<keyword evidence="7" id="KW-0869">Chloride channel</keyword>
<dbReference type="InterPro" id="IPR014743">
    <property type="entry name" value="Cl-channel_core"/>
</dbReference>
<protein>
    <submittedName>
        <fullName evidence="12">H+/Cl-antiporter ClcA</fullName>
    </submittedName>
</protein>
<dbReference type="PRINTS" id="PR00762">
    <property type="entry name" value="CLCHANNEL"/>
</dbReference>
<gene>
    <name evidence="12" type="ORF">SAMN02745190_01431</name>
</gene>
<evidence type="ECO:0000313" key="13">
    <source>
        <dbReference type="Proteomes" id="UP000184404"/>
    </source>
</evidence>
<name>A0A1M4XBW6_9FIRM</name>
<comment type="subcellular location">
    <subcellularLocation>
        <location evidence="1">Membrane</location>
        <topology evidence="1">Multi-pass membrane protein</topology>
    </subcellularLocation>
</comment>
<keyword evidence="5" id="KW-0406">Ion transport</keyword>
<evidence type="ECO:0000259" key="11">
    <source>
        <dbReference type="PROSITE" id="PS51202"/>
    </source>
</evidence>
<feature type="transmembrane region" description="Helical" evidence="10">
    <location>
        <begin position="21"/>
        <end position="42"/>
    </location>
</feature>
<keyword evidence="13" id="KW-1185">Reference proteome</keyword>
<dbReference type="Proteomes" id="UP000184404">
    <property type="component" value="Unassembled WGS sequence"/>
</dbReference>
<feature type="transmembrane region" description="Helical" evidence="10">
    <location>
        <begin position="362"/>
        <end position="383"/>
    </location>
</feature>
<keyword evidence="8" id="KW-0868">Chloride</keyword>
<feature type="transmembrane region" description="Helical" evidence="10">
    <location>
        <begin position="160"/>
        <end position="183"/>
    </location>
</feature>
<dbReference type="EMBL" id="FQUG01000005">
    <property type="protein sequence ID" value="SHE91024.1"/>
    <property type="molecule type" value="Genomic_DNA"/>
</dbReference>
<feature type="transmembrane region" description="Helical" evidence="10">
    <location>
        <begin position="395"/>
        <end position="413"/>
    </location>
</feature>
<dbReference type="Pfam" id="PF00654">
    <property type="entry name" value="Voltage_CLC"/>
    <property type="match status" value="1"/>
</dbReference>
<dbReference type="InterPro" id="IPR006037">
    <property type="entry name" value="RCK_C"/>
</dbReference>
<dbReference type="PANTHER" id="PTHR43427:SF6">
    <property type="entry name" value="CHLORIDE CHANNEL PROTEIN CLC-E"/>
    <property type="match status" value="1"/>
</dbReference>